<reference evidence="2 3" key="1">
    <citation type="journal article" date="2020" name="Cell">
        <title>Large-Scale Comparative Analyses of Tick Genomes Elucidate Their Genetic Diversity and Vector Capacities.</title>
        <authorList>
            <consortium name="Tick Genome and Microbiome Consortium (TIGMIC)"/>
            <person name="Jia N."/>
            <person name="Wang J."/>
            <person name="Shi W."/>
            <person name="Du L."/>
            <person name="Sun Y."/>
            <person name="Zhan W."/>
            <person name="Jiang J.F."/>
            <person name="Wang Q."/>
            <person name="Zhang B."/>
            <person name="Ji P."/>
            <person name="Bell-Sakyi L."/>
            <person name="Cui X.M."/>
            <person name="Yuan T.T."/>
            <person name="Jiang B.G."/>
            <person name="Yang W.F."/>
            <person name="Lam T.T."/>
            <person name="Chang Q.C."/>
            <person name="Ding S.J."/>
            <person name="Wang X.J."/>
            <person name="Zhu J.G."/>
            <person name="Ruan X.D."/>
            <person name="Zhao L."/>
            <person name="Wei J.T."/>
            <person name="Ye R.Z."/>
            <person name="Que T.C."/>
            <person name="Du C.H."/>
            <person name="Zhou Y.H."/>
            <person name="Cheng J.X."/>
            <person name="Dai P.F."/>
            <person name="Guo W.B."/>
            <person name="Han X.H."/>
            <person name="Huang E.J."/>
            <person name="Li L.F."/>
            <person name="Wei W."/>
            <person name="Gao Y.C."/>
            <person name="Liu J.Z."/>
            <person name="Shao H.Z."/>
            <person name="Wang X."/>
            <person name="Wang C.C."/>
            <person name="Yang T.C."/>
            <person name="Huo Q.B."/>
            <person name="Li W."/>
            <person name="Chen H.Y."/>
            <person name="Chen S.E."/>
            <person name="Zhou L.G."/>
            <person name="Ni X.B."/>
            <person name="Tian J.H."/>
            <person name="Sheng Y."/>
            <person name="Liu T."/>
            <person name="Pan Y.S."/>
            <person name="Xia L.Y."/>
            <person name="Li J."/>
            <person name="Zhao F."/>
            <person name="Cao W.C."/>
        </authorList>
    </citation>
    <scope>NUCLEOTIDE SEQUENCE [LARGE SCALE GENOMIC DNA]</scope>
    <source>
        <strain evidence="2">HaeL-2018</strain>
    </source>
</reference>
<accession>A0A9J6FI91</accession>
<proteinExistence type="predicted"/>
<evidence type="ECO:0000313" key="3">
    <source>
        <dbReference type="Proteomes" id="UP000821853"/>
    </source>
</evidence>
<sequence length="102" mass="10856">MLIALLPSFGGGISEVEAGGAKVTVTIRRPLEDDGSGEIRQFPGVKAANLKVIAWATEHREDSPTDYCGEDWPQRVAMDGGVARMQPRDSPPLARAGQLPGD</sequence>
<comment type="caution">
    <text evidence="2">The sequence shown here is derived from an EMBL/GenBank/DDBJ whole genome shotgun (WGS) entry which is preliminary data.</text>
</comment>
<keyword evidence="3" id="KW-1185">Reference proteome</keyword>
<dbReference type="EMBL" id="JABSTR010000001">
    <property type="protein sequence ID" value="KAH9362778.1"/>
    <property type="molecule type" value="Genomic_DNA"/>
</dbReference>
<dbReference type="Proteomes" id="UP000821853">
    <property type="component" value="Chromosome 1"/>
</dbReference>
<dbReference type="AlphaFoldDB" id="A0A9J6FI91"/>
<protein>
    <submittedName>
        <fullName evidence="2">Uncharacterized protein</fullName>
    </submittedName>
</protein>
<gene>
    <name evidence="2" type="ORF">HPB48_022167</name>
</gene>
<organism evidence="2 3">
    <name type="scientific">Haemaphysalis longicornis</name>
    <name type="common">Bush tick</name>
    <dbReference type="NCBI Taxonomy" id="44386"/>
    <lineage>
        <taxon>Eukaryota</taxon>
        <taxon>Metazoa</taxon>
        <taxon>Ecdysozoa</taxon>
        <taxon>Arthropoda</taxon>
        <taxon>Chelicerata</taxon>
        <taxon>Arachnida</taxon>
        <taxon>Acari</taxon>
        <taxon>Parasitiformes</taxon>
        <taxon>Ixodida</taxon>
        <taxon>Ixodoidea</taxon>
        <taxon>Ixodidae</taxon>
        <taxon>Haemaphysalinae</taxon>
        <taxon>Haemaphysalis</taxon>
    </lineage>
</organism>
<name>A0A9J6FI91_HAELO</name>
<evidence type="ECO:0000313" key="2">
    <source>
        <dbReference type="EMBL" id="KAH9362778.1"/>
    </source>
</evidence>
<dbReference type="VEuPathDB" id="VectorBase:HLOH_055366"/>
<evidence type="ECO:0000256" key="1">
    <source>
        <dbReference type="SAM" id="MobiDB-lite"/>
    </source>
</evidence>
<feature type="region of interest" description="Disordered" evidence="1">
    <location>
        <begin position="80"/>
        <end position="102"/>
    </location>
</feature>